<evidence type="ECO:0000313" key="1">
    <source>
        <dbReference type="EMBL" id="GLS88692.1"/>
    </source>
</evidence>
<reference evidence="1 2" key="1">
    <citation type="journal article" date="2014" name="Int. J. Syst. Evol. Microbiol.">
        <title>Complete genome sequence of Corynebacterium casei LMG S-19264T (=DSM 44701T), isolated from a smear-ripened cheese.</title>
        <authorList>
            <consortium name="US DOE Joint Genome Institute (JGI-PGF)"/>
            <person name="Walter F."/>
            <person name="Albersmeier A."/>
            <person name="Kalinowski J."/>
            <person name="Ruckert C."/>
        </authorList>
    </citation>
    <scope>NUCLEOTIDE SEQUENCE [LARGE SCALE GENOMIC DNA]</scope>
    <source>
        <strain evidence="1 2">NBRC 111766</strain>
    </source>
</reference>
<protein>
    <submittedName>
        <fullName evidence="1">Uncharacterized protein</fullName>
    </submittedName>
</protein>
<dbReference type="Proteomes" id="UP001157355">
    <property type="component" value="Unassembled WGS sequence"/>
</dbReference>
<dbReference type="AlphaFoldDB" id="A0AA37U3E3"/>
<proteinExistence type="predicted"/>
<name>A0AA37U3E3_9RHOB</name>
<accession>A0AA37U3E3</accession>
<sequence>MANRADVDVRFVPFKLCLCHGRGTLSFADPESSPVYTGGQITLWHGEIKGRADLQRDLRQISKRQIRAHPRECGRMQQGSALRCQLNAPRLHRRAVGGHQCIAAR</sequence>
<organism evidence="1 2">
    <name type="scientific">Cypionkella aquatica</name>
    <dbReference type="NCBI Taxonomy" id="1756042"/>
    <lineage>
        <taxon>Bacteria</taxon>
        <taxon>Pseudomonadati</taxon>
        <taxon>Pseudomonadota</taxon>
        <taxon>Alphaproteobacteria</taxon>
        <taxon>Rhodobacterales</taxon>
        <taxon>Paracoccaceae</taxon>
        <taxon>Cypionkella</taxon>
    </lineage>
</organism>
<evidence type="ECO:0000313" key="2">
    <source>
        <dbReference type="Proteomes" id="UP001157355"/>
    </source>
</evidence>
<gene>
    <name evidence="1" type="ORF">GCM10010873_36660</name>
</gene>
<comment type="caution">
    <text evidence="1">The sequence shown here is derived from an EMBL/GenBank/DDBJ whole genome shotgun (WGS) entry which is preliminary data.</text>
</comment>
<dbReference type="EMBL" id="BSPP01000017">
    <property type="protein sequence ID" value="GLS88692.1"/>
    <property type="molecule type" value="Genomic_DNA"/>
</dbReference>
<keyword evidence="2" id="KW-1185">Reference proteome</keyword>